<keyword evidence="3 7" id="KW-0479">Metal-binding</keyword>
<evidence type="ECO:0000313" key="10">
    <source>
        <dbReference type="Proteomes" id="UP000029391"/>
    </source>
</evidence>
<dbReference type="Proteomes" id="UP000029391">
    <property type="component" value="Unassembled WGS sequence"/>
</dbReference>
<dbReference type="EMBL" id="AWXU01000059">
    <property type="protein sequence ID" value="KFN47925.1"/>
    <property type="molecule type" value="Genomic_DNA"/>
</dbReference>
<dbReference type="GO" id="GO:0017004">
    <property type="term" value="P:cytochrome complex assembly"/>
    <property type="evidence" value="ECO:0007669"/>
    <property type="project" value="UniProtKB-KW"/>
</dbReference>
<name>A0A091BUE3_9GAMM</name>
<dbReference type="eggNOG" id="COG3088">
    <property type="taxonomic scope" value="Bacteria"/>
</dbReference>
<dbReference type="InterPro" id="IPR051263">
    <property type="entry name" value="C-type_cytochrome_biogenesis"/>
</dbReference>
<comment type="similarity">
    <text evidence="1 7">Belongs to the CcmH/CycL/Ccl2/NrfF family.</text>
</comment>
<evidence type="ECO:0000259" key="8">
    <source>
        <dbReference type="Pfam" id="PF03918"/>
    </source>
</evidence>
<dbReference type="STRING" id="1121013.GCA_000426365_00221"/>
<dbReference type="CDD" id="cd16378">
    <property type="entry name" value="CcmH_N"/>
    <property type="match status" value="1"/>
</dbReference>
<dbReference type="GO" id="GO:0046872">
    <property type="term" value="F:metal ion binding"/>
    <property type="evidence" value="ECO:0007669"/>
    <property type="project" value="UniProtKB-KW"/>
</dbReference>
<feature type="chain" id="PRO_5011020449" description="Cytochrome c-type biogenesis protein" evidence="7">
    <location>
        <begin position="24"/>
        <end position="146"/>
    </location>
</feature>
<evidence type="ECO:0000256" key="6">
    <source>
        <dbReference type="ARBA" id="ARBA00023004"/>
    </source>
</evidence>
<keyword evidence="2 7" id="KW-0349">Heme</keyword>
<comment type="caution">
    <text evidence="9">The sequence shown here is derived from an EMBL/GenBank/DDBJ whole genome shotgun (WGS) entry which is preliminary data.</text>
</comment>
<dbReference type="PANTHER" id="PTHR47870:SF1">
    <property type="entry name" value="CYTOCHROME C-TYPE BIOGENESIS PROTEIN CCMH"/>
    <property type="match status" value="1"/>
</dbReference>
<keyword evidence="6 7" id="KW-0408">Iron</keyword>
<evidence type="ECO:0000256" key="5">
    <source>
        <dbReference type="ARBA" id="ARBA00022748"/>
    </source>
</evidence>
<keyword evidence="5" id="KW-0201">Cytochrome c-type biogenesis</keyword>
<sequence length="146" mass="15976">MSAAALRTLLLALLLGLATGVAAQAPIEFRDAAEEARFRALTVQLRCVMCQNQSLADSDAQIARDLRAQVLELMRRGMSDAEIKAWLVERYGDFVLYEPPVKPATWLLWFGPALILLAGAGVVVAIVRRRTAALPATSAPEDDQEW</sequence>
<feature type="transmembrane region" description="Helical" evidence="7">
    <location>
        <begin position="106"/>
        <end position="127"/>
    </location>
</feature>
<evidence type="ECO:0000256" key="2">
    <source>
        <dbReference type="ARBA" id="ARBA00022617"/>
    </source>
</evidence>
<keyword evidence="7" id="KW-0472">Membrane</keyword>
<feature type="signal peptide" evidence="7">
    <location>
        <begin position="1"/>
        <end position="23"/>
    </location>
</feature>
<proteinExistence type="inferred from homology"/>
<dbReference type="PANTHER" id="PTHR47870">
    <property type="entry name" value="CYTOCHROME C-TYPE BIOGENESIS PROTEIN CCMH"/>
    <property type="match status" value="1"/>
</dbReference>
<evidence type="ECO:0000256" key="3">
    <source>
        <dbReference type="ARBA" id="ARBA00022723"/>
    </source>
</evidence>
<dbReference type="GO" id="GO:0005886">
    <property type="term" value="C:plasma membrane"/>
    <property type="evidence" value="ECO:0007669"/>
    <property type="project" value="TreeGrafter"/>
</dbReference>
<keyword evidence="7" id="KW-1133">Transmembrane helix</keyword>
<evidence type="ECO:0000256" key="4">
    <source>
        <dbReference type="ARBA" id="ARBA00022729"/>
    </source>
</evidence>
<comment type="function">
    <text evidence="7">Possible subunit of a heme lyase.</text>
</comment>
<dbReference type="Pfam" id="PF03918">
    <property type="entry name" value="CcmH"/>
    <property type="match status" value="1"/>
</dbReference>
<dbReference type="FunFam" id="1.10.8.640:FF:000001">
    <property type="entry name" value="Cytochrome c-type biogenesis protein"/>
    <property type="match status" value="1"/>
</dbReference>
<organism evidence="9 10">
    <name type="scientific">Arenimonas composti TR7-09 = DSM 18010</name>
    <dbReference type="NCBI Taxonomy" id="1121013"/>
    <lineage>
        <taxon>Bacteria</taxon>
        <taxon>Pseudomonadati</taxon>
        <taxon>Pseudomonadota</taxon>
        <taxon>Gammaproteobacteria</taxon>
        <taxon>Lysobacterales</taxon>
        <taxon>Lysobacteraceae</taxon>
        <taxon>Arenimonas</taxon>
    </lineage>
</organism>
<protein>
    <recommendedName>
        <fullName evidence="7">Cytochrome c-type biogenesis protein</fullName>
    </recommendedName>
</protein>
<accession>A0A091BUE3</accession>
<dbReference type="OrthoDB" id="9804975at2"/>
<dbReference type="AlphaFoldDB" id="A0A091BUE3"/>
<dbReference type="RefSeq" id="WP_026815782.1">
    <property type="nucleotide sequence ID" value="NZ_AUFF01000001.1"/>
</dbReference>
<reference evidence="9 10" key="1">
    <citation type="submission" date="2013-09" db="EMBL/GenBank/DDBJ databases">
        <title>Genome sequencing of Arenimonas composti.</title>
        <authorList>
            <person name="Chen F."/>
            <person name="Wang G."/>
        </authorList>
    </citation>
    <scope>NUCLEOTIDE SEQUENCE [LARGE SCALE GENOMIC DNA]</scope>
    <source>
        <strain evidence="9 10">TR7-09</strain>
    </source>
</reference>
<feature type="domain" description="CcmH/CycL/Ccl2/NrfF N-terminal" evidence="8">
    <location>
        <begin position="11"/>
        <end position="138"/>
    </location>
</feature>
<gene>
    <name evidence="9" type="ORF">P873_14405</name>
</gene>
<dbReference type="InterPro" id="IPR038297">
    <property type="entry name" value="CcmH/CycL/NrfF/Ccl2_sf"/>
</dbReference>
<evidence type="ECO:0000256" key="1">
    <source>
        <dbReference type="ARBA" id="ARBA00010342"/>
    </source>
</evidence>
<keyword evidence="10" id="KW-1185">Reference proteome</keyword>
<evidence type="ECO:0000313" key="9">
    <source>
        <dbReference type="EMBL" id="KFN47925.1"/>
    </source>
</evidence>
<dbReference type="InterPro" id="IPR005616">
    <property type="entry name" value="CcmH/CycL/Ccl2/NrfF_N"/>
</dbReference>
<keyword evidence="4 7" id="KW-0732">Signal</keyword>
<evidence type="ECO:0000256" key="7">
    <source>
        <dbReference type="RuleBase" id="RU364112"/>
    </source>
</evidence>
<dbReference type="Gene3D" id="1.10.8.640">
    <property type="entry name" value="Cytochrome C biogenesis protein"/>
    <property type="match status" value="1"/>
</dbReference>
<keyword evidence="7" id="KW-0812">Transmembrane</keyword>